<dbReference type="GO" id="GO:0110001">
    <property type="term" value="C:toxin-antitoxin complex"/>
    <property type="evidence" value="ECO:0007669"/>
    <property type="project" value="InterPro"/>
</dbReference>
<keyword evidence="1" id="KW-1277">Toxin-antitoxin system</keyword>
<reference evidence="5 6" key="1">
    <citation type="journal article" date="2015" name="Nature">
        <title>rRNA introns, odd ribosomes, and small enigmatic genomes across a large radiation of phyla.</title>
        <authorList>
            <person name="Brown C.T."/>
            <person name="Hug L.A."/>
            <person name="Thomas B.C."/>
            <person name="Sharon I."/>
            <person name="Castelle C.J."/>
            <person name="Singh A."/>
            <person name="Wilkins M.J."/>
            <person name="Williams K.H."/>
            <person name="Banfield J.F."/>
        </authorList>
    </citation>
    <scope>NUCLEOTIDE SEQUENCE [LARGE SCALE GENOMIC DNA]</scope>
</reference>
<proteinExistence type="inferred from homology"/>
<organism evidence="5 6">
    <name type="scientific">Candidatus Gottesmanbacteria bacterium GW2011_GWB1_43_11</name>
    <dbReference type="NCBI Taxonomy" id="1618446"/>
    <lineage>
        <taxon>Bacteria</taxon>
        <taxon>Candidatus Gottesmaniibacteriota</taxon>
    </lineage>
</organism>
<keyword evidence="2" id="KW-0540">Nuclease</keyword>
<dbReference type="Proteomes" id="UP000034050">
    <property type="component" value="Unassembled WGS sequence"/>
</dbReference>
<evidence type="ECO:0000256" key="1">
    <source>
        <dbReference type="ARBA" id="ARBA00022649"/>
    </source>
</evidence>
<comment type="caution">
    <text evidence="5">The sequence shown here is derived from an EMBL/GenBank/DDBJ whole genome shotgun (WGS) entry which is preliminary data.</text>
</comment>
<dbReference type="Pfam" id="PF01934">
    <property type="entry name" value="HepT-like"/>
    <property type="match status" value="1"/>
</dbReference>
<name>A0A0G1CLQ7_9BACT</name>
<evidence type="ECO:0000256" key="4">
    <source>
        <dbReference type="ARBA" id="ARBA00024207"/>
    </source>
</evidence>
<keyword evidence="3" id="KW-0378">Hydrolase</keyword>
<dbReference type="InterPro" id="IPR008201">
    <property type="entry name" value="HepT-like"/>
</dbReference>
<dbReference type="AlphaFoldDB" id="A0A0G1CLQ7"/>
<dbReference type="STRING" id="1618446.UV61_C0008G0133"/>
<evidence type="ECO:0000313" key="5">
    <source>
        <dbReference type="EMBL" id="KKS86680.1"/>
    </source>
</evidence>
<dbReference type="Gene3D" id="1.20.120.580">
    <property type="entry name" value="bsu32300-like"/>
    <property type="match status" value="1"/>
</dbReference>
<accession>A0A0G1CLQ7</accession>
<evidence type="ECO:0000313" key="6">
    <source>
        <dbReference type="Proteomes" id="UP000034050"/>
    </source>
</evidence>
<dbReference type="GO" id="GO:0004540">
    <property type="term" value="F:RNA nuclease activity"/>
    <property type="evidence" value="ECO:0007669"/>
    <property type="project" value="InterPro"/>
</dbReference>
<evidence type="ECO:0008006" key="7">
    <source>
        <dbReference type="Google" id="ProtNLM"/>
    </source>
</evidence>
<sequence length="63" mass="7533">MAIDKLRLKQKLEQLEKMAGFRNILIHEYSEIDTERVYQAVHKDIDDLIKFAQSIHQKYFPGK</sequence>
<evidence type="ECO:0000256" key="2">
    <source>
        <dbReference type="ARBA" id="ARBA00022722"/>
    </source>
</evidence>
<evidence type="ECO:0000256" key="3">
    <source>
        <dbReference type="ARBA" id="ARBA00022801"/>
    </source>
</evidence>
<dbReference type="InterPro" id="IPR052379">
    <property type="entry name" value="Type_VII_TA_RNase"/>
</dbReference>
<dbReference type="PANTHER" id="PTHR33397">
    <property type="entry name" value="UPF0331 PROTEIN YUTE"/>
    <property type="match status" value="1"/>
</dbReference>
<dbReference type="EMBL" id="LCFD01000008">
    <property type="protein sequence ID" value="KKS86680.1"/>
    <property type="molecule type" value="Genomic_DNA"/>
</dbReference>
<gene>
    <name evidence="5" type="ORF">UV61_C0008G0133</name>
</gene>
<dbReference type="InterPro" id="IPR037038">
    <property type="entry name" value="HepT-like_sf"/>
</dbReference>
<dbReference type="GO" id="GO:0016787">
    <property type="term" value="F:hydrolase activity"/>
    <property type="evidence" value="ECO:0007669"/>
    <property type="project" value="UniProtKB-KW"/>
</dbReference>
<protein>
    <recommendedName>
        <fullName evidence="7">DUF86 domain-containing protein</fullName>
    </recommendedName>
</protein>
<dbReference type="PANTHER" id="PTHR33397:SF5">
    <property type="entry name" value="RNASE YUTE-RELATED"/>
    <property type="match status" value="1"/>
</dbReference>
<comment type="similarity">
    <text evidence="4">Belongs to the HepT RNase toxin family.</text>
</comment>